<reference evidence="2 3" key="1">
    <citation type="submission" date="2018-10" db="EMBL/GenBank/DDBJ databases">
        <title>Phylogenomics of Brevibacillus.</title>
        <authorList>
            <person name="Dunlap C."/>
        </authorList>
    </citation>
    <scope>NUCLEOTIDE SEQUENCE [LARGE SCALE GENOMIC DNA]</scope>
    <source>
        <strain evidence="2 3">JCM 12215</strain>
    </source>
</reference>
<dbReference type="Proteomes" id="UP000282028">
    <property type="component" value="Unassembled WGS sequence"/>
</dbReference>
<comment type="caution">
    <text evidence="2">The sequence shown here is derived from an EMBL/GenBank/DDBJ whole genome shotgun (WGS) entry which is preliminary data.</text>
</comment>
<feature type="transmembrane region" description="Helical" evidence="1">
    <location>
        <begin position="17"/>
        <end position="38"/>
    </location>
</feature>
<protein>
    <submittedName>
        <fullName evidence="2">Uncharacterized protein</fullName>
    </submittedName>
</protein>
<dbReference type="RefSeq" id="WP_122908900.1">
    <property type="nucleotide sequence ID" value="NZ_CBCSBE010000006.1"/>
</dbReference>
<keyword evidence="3" id="KW-1185">Reference proteome</keyword>
<dbReference type="InterPro" id="IPR036259">
    <property type="entry name" value="MFS_trans_sf"/>
</dbReference>
<evidence type="ECO:0000313" key="3">
    <source>
        <dbReference type="Proteomes" id="UP000282028"/>
    </source>
</evidence>
<evidence type="ECO:0000256" key="1">
    <source>
        <dbReference type="SAM" id="Phobius"/>
    </source>
</evidence>
<dbReference type="SUPFAM" id="SSF103473">
    <property type="entry name" value="MFS general substrate transporter"/>
    <property type="match status" value="1"/>
</dbReference>
<proteinExistence type="predicted"/>
<accession>A0A3M8CIE0</accession>
<dbReference type="EMBL" id="RHHR01000014">
    <property type="protein sequence ID" value="RNB74615.1"/>
    <property type="molecule type" value="Genomic_DNA"/>
</dbReference>
<organism evidence="2 3">
    <name type="scientific">Brevibacillus invocatus</name>
    <dbReference type="NCBI Taxonomy" id="173959"/>
    <lineage>
        <taxon>Bacteria</taxon>
        <taxon>Bacillati</taxon>
        <taxon>Bacillota</taxon>
        <taxon>Bacilli</taxon>
        <taxon>Bacillales</taxon>
        <taxon>Paenibacillaceae</taxon>
        <taxon>Brevibacillus</taxon>
    </lineage>
</organism>
<feature type="transmembrane region" description="Helical" evidence="1">
    <location>
        <begin position="44"/>
        <end position="63"/>
    </location>
</feature>
<gene>
    <name evidence="2" type="ORF">EDM52_10205</name>
</gene>
<sequence length="100" mass="10822">MNVGAWAGTYLISHIRLPLMTGLLMTSLLSAIAVKVAFYGSQLWSVLLLLSVAGVFTGAAQVCKNTLLQQADSWIRGRVMGNQNTLSRSGSCNEGFFQRL</sequence>
<keyword evidence="1" id="KW-1133">Transmembrane helix</keyword>
<keyword evidence="1" id="KW-0812">Transmembrane</keyword>
<dbReference type="OrthoDB" id="9775268at2"/>
<evidence type="ECO:0000313" key="2">
    <source>
        <dbReference type="EMBL" id="RNB74615.1"/>
    </source>
</evidence>
<name>A0A3M8CIE0_9BACL</name>
<dbReference type="AlphaFoldDB" id="A0A3M8CIE0"/>
<keyword evidence="1" id="KW-0472">Membrane</keyword>